<evidence type="ECO:0000259" key="4">
    <source>
        <dbReference type="Pfam" id="PF21260"/>
    </source>
</evidence>
<evidence type="ECO:0000256" key="2">
    <source>
        <dbReference type="SAM" id="SignalP"/>
    </source>
</evidence>
<name>A0ABQ9GDS1_9NEOP</name>
<dbReference type="SUPFAM" id="SSF74650">
    <property type="entry name" value="Galactose mutarotase-like"/>
    <property type="match status" value="1"/>
</dbReference>
<evidence type="ECO:0000313" key="6">
    <source>
        <dbReference type="Proteomes" id="UP001159363"/>
    </source>
</evidence>
<comment type="caution">
    <text evidence="5">The sequence shown here is derived from an EMBL/GenBank/DDBJ whole genome shotgun (WGS) entry which is preliminary data.</text>
</comment>
<dbReference type="InterPro" id="IPR011682">
    <property type="entry name" value="Glyco_hydro_38_C"/>
</dbReference>
<dbReference type="Proteomes" id="UP001159363">
    <property type="component" value="Chromosome 12"/>
</dbReference>
<keyword evidence="2" id="KW-0732">Signal</keyword>
<dbReference type="Gene3D" id="2.60.40.1180">
    <property type="entry name" value="Golgi alpha-mannosidase II"/>
    <property type="match status" value="1"/>
</dbReference>
<dbReference type="PANTHER" id="PTHR11607:SF3">
    <property type="entry name" value="LYSOSOMAL ALPHA-MANNOSIDASE"/>
    <property type="match status" value="1"/>
</dbReference>
<dbReference type="Gene3D" id="2.70.98.30">
    <property type="entry name" value="Golgi alpha-mannosidase II, domain 4"/>
    <property type="match status" value="1"/>
</dbReference>
<dbReference type="InterPro" id="IPR011013">
    <property type="entry name" value="Gal_mutarotase_sf_dom"/>
</dbReference>
<feature type="region of interest" description="Disordered" evidence="1">
    <location>
        <begin position="157"/>
        <end position="177"/>
    </location>
</feature>
<feature type="domain" description="Glycosyl hydrolase family 38 C-terminal" evidence="3">
    <location>
        <begin position="264"/>
        <end position="475"/>
    </location>
</feature>
<gene>
    <name evidence="5" type="ORF">PR048_029573</name>
</gene>
<dbReference type="Pfam" id="PF21260">
    <property type="entry name" value="Laman-like_dom"/>
    <property type="match status" value="1"/>
</dbReference>
<evidence type="ECO:0008006" key="7">
    <source>
        <dbReference type="Google" id="ProtNLM"/>
    </source>
</evidence>
<evidence type="ECO:0000256" key="1">
    <source>
        <dbReference type="SAM" id="MobiDB-lite"/>
    </source>
</evidence>
<evidence type="ECO:0000313" key="5">
    <source>
        <dbReference type="EMBL" id="KAJ8870550.1"/>
    </source>
</evidence>
<reference evidence="5 6" key="1">
    <citation type="submission" date="2023-02" db="EMBL/GenBank/DDBJ databases">
        <title>LHISI_Scaffold_Assembly.</title>
        <authorList>
            <person name="Stuart O.P."/>
            <person name="Cleave R."/>
            <person name="Magrath M.J.L."/>
            <person name="Mikheyev A.S."/>
        </authorList>
    </citation>
    <scope>NUCLEOTIDE SEQUENCE [LARGE SCALE GENOMIC DNA]</scope>
    <source>
        <strain evidence="5">Daus_M_001</strain>
        <tissue evidence="5">Leg muscle</tissue>
    </source>
</reference>
<dbReference type="Pfam" id="PF07748">
    <property type="entry name" value="Glyco_hydro_38C"/>
    <property type="match status" value="1"/>
</dbReference>
<proteinExistence type="predicted"/>
<protein>
    <recommendedName>
        <fullName evidence="7">Glycosyl hydrolase family 38 C-terminal domain-containing protein</fullName>
    </recommendedName>
</protein>
<dbReference type="PANTHER" id="PTHR11607">
    <property type="entry name" value="ALPHA-MANNOSIDASE"/>
    <property type="match status" value="1"/>
</dbReference>
<feature type="chain" id="PRO_5045278654" description="Glycosyl hydrolase family 38 C-terminal domain-containing protein" evidence="2">
    <location>
        <begin position="20"/>
        <end position="693"/>
    </location>
</feature>
<feature type="signal peptide" evidence="2">
    <location>
        <begin position="1"/>
        <end position="19"/>
    </location>
</feature>
<accession>A0ABQ9GDS1</accession>
<dbReference type="InterPro" id="IPR050843">
    <property type="entry name" value="Glycosyl_Hydrlase_38"/>
</dbReference>
<dbReference type="InterPro" id="IPR048534">
    <property type="entry name" value="Man2a1-like_dom"/>
</dbReference>
<sequence>MRRRGGVLVIILAVHLGEPGSIPGGVAPGFSMSLVEGFSRGYPVFFPSLHSGASHPDLTSPSSALKILTSGLSTGISQATQTVPIPSSVLELEGRQSEARQELVFRAVDIPPLGLRIYRMSRASTTATTHQPVASSYISNDVSHNVMAPEYDAVASQTQRTFTKSGKRQSDNGHSHSKGTISPFLLCLLILSVPNGRPLTVEKENISIHAVSQGPPKLAEVTKGRGAIRTGFIKRGGIVGLVFWRIPDSAILITVYLGLHEPLEYLTVHIDSETGLLSKMVAEGSEVTVQQNMYYYDAYAGLNGGVGTRSNGAYVFKPRSSTATQISAKATYSVYKGDLVEEIHQKFNDWTSQVIRVYKGEEHAELEWLVGPIPTYGTQPISRFSSSLRSEGVFHTDSNGRELLRRKRNYRESWNVTITQDVSGNYYPVTSRIVLKDEQQGLELAVLTDRSQGGSSLADGQIELLLHRRLRNDDGLGVNEALDDDSPARGKHYVVVGRSSGDTGYSLAARQRLLALRKLLQPWLFLSSTADWPASFVHQLSGLQNSLPENVHLLTLEPWGESAILLRLEHIMEKNDDSRLSANVTVDVKRQVNFRMNTTSCFILPITYTHVLQYLHVTRHRTSLGYRTTVHASAAGTDIAHTTSLPCSNSTEQLTITAVVATCLRAHCCAAKMLTRRIMLQCFLQSISTQCIV</sequence>
<organism evidence="5 6">
    <name type="scientific">Dryococelus australis</name>
    <dbReference type="NCBI Taxonomy" id="614101"/>
    <lineage>
        <taxon>Eukaryota</taxon>
        <taxon>Metazoa</taxon>
        <taxon>Ecdysozoa</taxon>
        <taxon>Arthropoda</taxon>
        <taxon>Hexapoda</taxon>
        <taxon>Insecta</taxon>
        <taxon>Pterygota</taxon>
        <taxon>Neoptera</taxon>
        <taxon>Polyneoptera</taxon>
        <taxon>Phasmatodea</taxon>
        <taxon>Verophasmatodea</taxon>
        <taxon>Anareolatae</taxon>
        <taxon>Phasmatidae</taxon>
        <taxon>Eurycanthinae</taxon>
        <taxon>Dryococelus</taxon>
    </lineage>
</organism>
<evidence type="ECO:0000259" key="3">
    <source>
        <dbReference type="Pfam" id="PF07748"/>
    </source>
</evidence>
<feature type="domain" description="Lysosomal alpha-mannosidase-like central" evidence="4">
    <location>
        <begin position="81"/>
        <end position="118"/>
    </location>
</feature>
<dbReference type="Gene3D" id="2.60.40.1360">
    <property type="match status" value="1"/>
</dbReference>
<keyword evidence="6" id="KW-1185">Reference proteome</keyword>
<dbReference type="InterPro" id="IPR013780">
    <property type="entry name" value="Glyco_hydro_b"/>
</dbReference>
<dbReference type="EMBL" id="JARBHB010000013">
    <property type="protein sequence ID" value="KAJ8870550.1"/>
    <property type="molecule type" value="Genomic_DNA"/>
</dbReference>